<dbReference type="Proteomes" id="UP000305792">
    <property type="component" value="Unassembled WGS sequence"/>
</dbReference>
<dbReference type="EMBL" id="STGX01000001">
    <property type="protein sequence ID" value="THV32076.1"/>
    <property type="molecule type" value="Genomic_DNA"/>
</dbReference>
<keyword evidence="3" id="KW-1185">Reference proteome</keyword>
<proteinExistence type="predicted"/>
<dbReference type="AlphaFoldDB" id="A0A4V4HQ14"/>
<evidence type="ECO:0000259" key="1">
    <source>
        <dbReference type="Pfam" id="PF13569"/>
    </source>
</evidence>
<gene>
    <name evidence="2" type="ORF">E9998_01075</name>
</gene>
<dbReference type="Pfam" id="PF13569">
    <property type="entry name" value="DUF4132"/>
    <property type="match status" value="1"/>
</dbReference>
<name>A0A4V4HQ14_9ACTN</name>
<evidence type="ECO:0000313" key="3">
    <source>
        <dbReference type="Proteomes" id="UP000305792"/>
    </source>
</evidence>
<sequence length="1091" mass="119104">MNRTDTSSQPERIELPDSWNAHLLARRDRGAEPVAVDADAPRRLAELYAKWAWQTDRITAAVEHPDHIAAIAAAAEGRPDPLGAALRARIFLEARPRIGAGHTALLRDAWAAEHGIAFAAQATLELMSFQMYWRAKSNYNEDTLSVREVALVSLAHYDGVAHFAEPMRALLAGLPDAEHAAARDALAARRSDELRRFLTAVLMPDQADWVMDACDVYAAETHADYGCGILWSIMSTKEHLERSRIRRLVRHWNSAQALAIAADALGLDVLPILRPILSGEQDAHAELRDHTYELLSRMPSDEALAHLLGDLGNPHAMVAARAAVKRFPDRALGVLSRIVAETTGPGQARLAGFAKATGLLEPGPGRDAADQARVAELLAATRRHPVAAAPAVFTTPPWESFARIKAGAAIALTAPDVDELRWEEGEREAWREAVDEDSWLRSPTVWQRSGYTEPGNYLFVEYLAFGPEEGARIDVGKWDGEVRNSSPGTILALLSRHGEAVASHVLALVKKKPSYRKTLLPFVNVDAARLAADWAARSRTDRAMGRRWLDRHAADAASLLVPDAVGKPGRPRQVAEEALRHLAETDREMVLKAAAAYGGPAAAAVEASLDADPLDPRVARIPKAPAWADPAMLPQLLSVGRETALPDEALRTLLSALILDDPERPYPGVEVLAAECDPASLAGLSWSLFELWTASGSPSKDGWAMDQLGRFADEDAVRRLTALIREWPGKSQARRSVRGLEILGRIGTETSLRAVHSIAGNGKFKSLKKTASAQIEVIAERLELSLDELADRLVPDFGLDADAATVLDYGPRSFTIAFDEGLKPFVLDDKGKRRASAPKPAAADDAELAQAAYERFAALRKDLKTTSAEQVKRLEAAMVAGRTWSYEDFRRFMVDHALMWQLASRLVWQAEEGGAHVSFRLAEDRTLADAEDEPIELADTARVRLAHPVTLGAEAVEAWATVFADYEILQPFDQLARKVYVLLDEERATGRLERFEHNKVGAGPIVGLLKRGWKFGHPKGHTSGRSVYRDIDGAVNLIIDTEPGVYPGYDPGGEQTVAIHLRGIDSVDLGALDPVAVSEALHTVARLTRTV</sequence>
<protein>
    <submittedName>
        <fullName evidence="2">DUF4132 domain-containing protein</fullName>
    </submittedName>
</protein>
<accession>A0A4V4HQ14</accession>
<dbReference type="RefSeq" id="WP_136527850.1">
    <property type="nucleotide sequence ID" value="NZ_STGX01000001.1"/>
</dbReference>
<comment type="caution">
    <text evidence="2">The sequence shown here is derived from an EMBL/GenBank/DDBJ whole genome shotgun (WGS) entry which is preliminary data.</text>
</comment>
<feature type="domain" description="DUF4132" evidence="1">
    <location>
        <begin position="831"/>
        <end position="1013"/>
    </location>
</feature>
<reference evidence="2 3" key="1">
    <citation type="journal article" date="2018" name="Int. J. Syst. Evol. Microbiol.">
        <title>Glycomyces paridis sp. nov., isolated from the medicinal plant Paris polyphylla.</title>
        <authorList>
            <person name="Fang X.M."/>
            <person name="Bai J.L."/>
            <person name="Su J."/>
            <person name="Zhao L.L."/>
            <person name="Liu H.Y."/>
            <person name="Ma B.P."/>
            <person name="Zhang Y.Q."/>
            <person name="Yu L.Y."/>
        </authorList>
    </citation>
    <scope>NUCLEOTIDE SEQUENCE [LARGE SCALE GENOMIC DNA]</scope>
    <source>
        <strain evidence="2 3">CPCC 204357</strain>
    </source>
</reference>
<evidence type="ECO:0000313" key="2">
    <source>
        <dbReference type="EMBL" id="THV32076.1"/>
    </source>
</evidence>
<dbReference type="OrthoDB" id="4554725at2"/>
<dbReference type="InterPro" id="IPR025406">
    <property type="entry name" value="DUF4132"/>
</dbReference>
<organism evidence="2 3">
    <name type="scientific">Glycomyces paridis</name>
    <dbReference type="NCBI Taxonomy" id="2126555"/>
    <lineage>
        <taxon>Bacteria</taxon>
        <taxon>Bacillati</taxon>
        <taxon>Actinomycetota</taxon>
        <taxon>Actinomycetes</taxon>
        <taxon>Glycomycetales</taxon>
        <taxon>Glycomycetaceae</taxon>
        <taxon>Glycomyces</taxon>
    </lineage>
</organism>